<reference evidence="2 3" key="1">
    <citation type="submission" date="2019-04" db="EMBL/GenBank/DDBJ databases">
        <authorList>
            <person name="Li M."/>
        </authorList>
    </citation>
    <scope>NUCLEOTIDE SEQUENCE [LARGE SCALE GENOMIC DNA]</scope>
    <source>
        <strain evidence="2 3">LAM1902</strain>
    </source>
</reference>
<dbReference type="EMBL" id="SWDV01000036">
    <property type="protein sequence ID" value="TLX72070.1"/>
    <property type="molecule type" value="Genomic_DNA"/>
</dbReference>
<protein>
    <recommendedName>
        <fullName evidence="4">Lipoprotein</fullName>
    </recommendedName>
</protein>
<keyword evidence="3" id="KW-1185">Reference proteome</keyword>
<dbReference type="AlphaFoldDB" id="A0A5R9QQJ3"/>
<evidence type="ECO:0008006" key="4">
    <source>
        <dbReference type="Google" id="ProtNLM"/>
    </source>
</evidence>
<evidence type="ECO:0000256" key="1">
    <source>
        <dbReference type="SAM" id="SignalP"/>
    </source>
</evidence>
<organism evidence="2 3">
    <name type="scientific">Pseudomonas nicosulfuronedens</name>
    <dbReference type="NCBI Taxonomy" id="2571105"/>
    <lineage>
        <taxon>Bacteria</taxon>
        <taxon>Pseudomonadati</taxon>
        <taxon>Pseudomonadota</taxon>
        <taxon>Gammaproteobacteria</taxon>
        <taxon>Pseudomonadales</taxon>
        <taxon>Pseudomonadaceae</taxon>
        <taxon>Pseudomonas</taxon>
    </lineage>
</organism>
<gene>
    <name evidence="2" type="ORF">FAS41_23640</name>
</gene>
<feature type="chain" id="PRO_5024322326" description="Lipoprotein" evidence="1">
    <location>
        <begin position="22"/>
        <end position="212"/>
    </location>
</feature>
<dbReference type="RefSeq" id="WP_138525827.1">
    <property type="nucleotide sequence ID" value="NZ_JAOCBK010000002.1"/>
</dbReference>
<evidence type="ECO:0000313" key="3">
    <source>
        <dbReference type="Proteomes" id="UP000306635"/>
    </source>
</evidence>
<dbReference type="OrthoDB" id="7017115at2"/>
<keyword evidence="1" id="KW-0732">Signal</keyword>
<evidence type="ECO:0000313" key="2">
    <source>
        <dbReference type="EMBL" id="TLX72070.1"/>
    </source>
</evidence>
<accession>A0A5R9QQJ3</accession>
<proteinExistence type="predicted"/>
<dbReference type="PROSITE" id="PS51257">
    <property type="entry name" value="PROKAR_LIPOPROTEIN"/>
    <property type="match status" value="1"/>
</dbReference>
<name>A0A5R9QQJ3_9PSED</name>
<dbReference type="Proteomes" id="UP000306635">
    <property type="component" value="Unassembled WGS sequence"/>
</dbReference>
<feature type="signal peptide" evidence="1">
    <location>
        <begin position="1"/>
        <end position="21"/>
    </location>
</feature>
<comment type="caution">
    <text evidence="2">The sequence shown here is derived from an EMBL/GenBank/DDBJ whole genome shotgun (WGS) entry which is preliminary data.</text>
</comment>
<sequence>MPPRPFQCHLWPLLSVMAALALTGCASDDFTFEADLPGDFQLTGDAQYSGANCGDSASQTVTHHLFETPGHSERPHRVSFQVPLSTHEGGCRRDLSRIQIRLDGDSADLAGSPRAPDQAFATLDFRNRLPDAAQRMPDRGARIFDGRCRWLQPAPGELLMKERTLQCQASDLAGSWLEGSPGGSLQRDELPGRIVRLAIGMAPDVPATAAGE</sequence>